<dbReference type="PANTHER" id="PTHR41521:SF4">
    <property type="entry name" value="BLR0684 PROTEIN"/>
    <property type="match status" value="1"/>
</dbReference>
<dbReference type="Proteomes" id="UP000050430">
    <property type="component" value="Unassembled WGS sequence"/>
</dbReference>
<comment type="caution">
    <text evidence="2">The sequence shown here is derived from an EMBL/GenBank/DDBJ whole genome shotgun (WGS) entry which is preliminary data.</text>
</comment>
<sequence length="101" mass="11716">MLKGYWIVRIDVDDDEKYKDYLAANVEPIKRFGGRHIVRAGRFVNPEGTSRSRNVVLEFPSYQAAIDCYYSPEYQRAIEFRKPVSSGDLIIIEGYEYPSTD</sequence>
<dbReference type="SUPFAM" id="SSF54909">
    <property type="entry name" value="Dimeric alpha+beta barrel"/>
    <property type="match status" value="1"/>
</dbReference>
<evidence type="ECO:0000259" key="1">
    <source>
        <dbReference type="Pfam" id="PF07045"/>
    </source>
</evidence>
<dbReference type="STRING" id="229920.ADM99_04285"/>
<dbReference type="OrthoDB" id="9806380at2"/>
<dbReference type="PANTHER" id="PTHR41521">
    <property type="match status" value="1"/>
</dbReference>
<organism evidence="2 3">
    <name type="scientific">Leptolinea tardivitalis</name>
    <dbReference type="NCBI Taxonomy" id="229920"/>
    <lineage>
        <taxon>Bacteria</taxon>
        <taxon>Bacillati</taxon>
        <taxon>Chloroflexota</taxon>
        <taxon>Anaerolineae</taxon>
        <taxon>Anaerolineales</taxon>
        <taxon>Anaerolineaceae</taxon>
        <taxon>Leptolinea</taxon>
    </lineage>
</organism>
<dbReference type="InterPro" id="IPR010753">
    <property type="entry name" value="DUF1330"/>
</dbReference>
<feature type="domain" description="DUF1330" evidence="1">
    <location>
        <begin position="3"/>
        <end position="95"/>
    </location>
</feature>
<dbReference type="Pfam" id="PF07045">
    <property type="entry name" value="DUF1330"/>
    <property type="match status" value="1"/>
</dbReference>
<evidence type="ECO:0000313" key="2">
    <source>
        <dbReference type="EMBL" id="KPL73421.1"/>
    </source>
</evidence>
<name>A0A0P6X1X0_9CHLR</name>
<gene>
    <name evidence="2" type="ORF">ADM99_04285</name>
</gene>
<dbReference type="RefSeq" id="WP_062421846.1">
    <property type="nucleotide sequence ID" value="NZ_BBYA01000009.1"/>
</dbReference>
<dbReference type="InterPro" id="IPR011008">
    <property type="entry name" value="Dimeric_a/b-barrel"/>
</dbReference>
<dbReference type="PATRIC" id="fig|229920.5.peg.2511"/>
<evidence type="ECO:0000313" key="3">
    <source>
        <dbReference type="Proteomes" id="UP000050430"/>
    </source>
</evidence>
<dbReference type="EMBL" id="LGCK01000006">
    <property type="protein sequence ID" value="KPL73421.1"/>
    <property type="molecule type" value="Genomic_DNA"/>
</dbReference>
<dbReference type="Gene3D" id="3.30.70.100">
    <property type="match status" value="1"/>
</dbReference>
<protein>
    <recommendedName>
        <fullName evidence="1">DUF1330 domain-containing protein</fullName>
    </recommendedName>
</protein>
<reference evidence="2 3" key="1">
    <citation type="submission" date="2015-07" db="EMBL/GenBank/DDBJ databases">
        <title>Genome sequence of Leptolinea tardivitalis DSM 16556.</title>
        <authorList>
            <person name="Hemp J."/>
            <person name="Ward L.M."/>
            <person name="Pace L.A."/>
            <person name="Fischer W.W."/>
        </authorList>
    </citation>
    <scope>NUCLEOTIDE SEQUENCE [LARGE SCALE GENOMIC DNA]</scope>
    <source>
        <strain evidence="2 3">YMTK-2</strain>
    </source>
</reference>
<proteinExistence type="predicted"/>
<dbReference type="AlphaFoldDB" id="A0A0P6X1X0"/>
<keyword evidence="3" id="KW-1185">Reference proteome</keyword>
<accession>A0A0P6X1X0</accession>